<feature type="compositionally biased region" description="Basic and acidic residues" evidence="2">
    <location>
        <begin position="561"/>
        <end position="591"/>
    </location>
</feature>
<dbReference type="InterPro" id="IPR016024">
    <property type="entry name" value="ARM-type_fold"/>
</dbReference>
<feature type="compositionally biased region" description="Low complexity" evidence="2">
    <location>
        <begin position="371"/>
        <end position="384"/>
    </location>
</feature>
<accession>A0A8J5XDZ2</accession>
<feature type="region of interest" description="Disordered" evidence="2">
    <location>
        <begin position="727"/>
        <end position="772"/>
    </location>
</feature>
<feature type="compositionally biased region" description="Low complexity" evidence="2">
    <location>
        <begin position="434"/>
        <end position="456"/>
    </location>
</feature>
<feature type="compositionally biased region" description="Low complexity" evidence="2">
    <location>
        <begin position="611"/>
        <end position="625"/>
    </location>
</feature>
<evidence type="ECO:0000313" key="4">
    <source>
        <dbReference type="Proteomes" id="UP000751190"/>
    </source>
</evidence>
<gene>
    <name evidence="3" type="ORF">KFE25_008355</name>
</gene>
<evidence type="ECO:0000256" key="1">
    <source>
        <dbReference type="SAM" id="Coils"/>
    </source>
</evidence>
<organism evidence="3 4">
    <name type="scientific">Diacronema lutheri</name>
    <name type="common">Unicellular marine alga</name>
    <name type="synonym">Monochrysis lutheri</name>
    <dbReference type="NCBI Taxonomy" id="2081491"/>
    <lineage>
        <taxon>Eukaryota</taxon>
        <taxon>Haptista</taxon>
        <taxon>Haptophyta</taxon>
        <taxon>Pavlovophyceae</taxon>
        <taxon>Pavlovales</taxon>
        <taxon>Pavlovaceae</taxon>
        <taxon>Diacronema</taxon>
    </lineage>
</organism>
<feature type="region of interest" description="Disordered" evidence="2">
    <location>
        <begin position="316"/>
        <end position="384"/>
    </location>
</feature>
<feature type="coiled-coil region" evidence="1">
    <location>
        <begin position="862"/>
        <end position="901"/>
    </location>
</feature>
<feature type="region of interest" description="Disordered" evidence="2">
    <location>
        <begin position="504"/>
        <end position="625"/>
    </location>
</feature>
<dbReference type="Proteomes" id="UP000751190">
    <property type="component" value="Unassembled WGS sequence"/>
</dbReference>
<evidence type="ECO:0000313" key="3">
    <source>
        <dbReference type="EMBL" id="KAG8466976.1"/>
    </source>
</evidence>
<comment type="caution">
    <text evidence="3">The sequence shown here is derived from an EMBL/GenBank/DDBJ whole genome shotgun (WGS) entry which is preliminary data.</text>
</comment>
<reference evidence="3" key="1">
    <citation type="submission" date="2021-05" db="EMBL/GenBank/DDBJ databases">
        <title>The genome of the haptophyte Pavlova lutheri (Diacronema luteri, Pavlovales) - a model for lipid biosynthesis in eukaryotic algae.</title>
        <authorList>
            <person name="Hulatt C.J."/>
            <person name="Posewitz M.C."/>
        </authorList>
    </citation>
    <scope>NUCLEOTIDE SEQUENCE</scope>
    <source>
        <strain evidence="3">NIVA-4/92</strain>
    </source>
</reference>
<keyword evidence="1" id="KW-0175">Coiled coil</keyword>
<feature type="region of interest" description="Disordered" evidence="2">
    <location>
        <begin position="423"/>
        <end position="489"/>
    </location>
</feature>
<proteinExistence type="predicted"/>
<protein>
    <submittedName>
        <fullName evidence="3">Uncharacterized protein</fullName>
    </submittedName>
</protein>
<sequence>MAEADHSVQLAQKRQLIDALASVDVIPVVAELVDALAASDAPACREGCRLLSYAAMMHGSALQPALPGAVAAAVRALAVADGEMRDDILRMLGSLAKHAADERAPALVLLVEPALRALRDAPPGGARHTAALLALHRVLTDAACVGVADARHALRELVGLELAAADAHGARPPVEAFLALLRCADVAGARLADDELRGCTRLALLALGGAPPPSATAQRAAAHALRAVADAAAARLADAEEDAARAREGADAVADARELVGARARLCVELGEWVLFELGSVRASRPAATPAVDPLAAPAEAFAELSAQAARRVAANDAPAHAARDADADAAAAAARAHSQRTADPDGELELLLTAWSPPRPRPAAGKPSRRGAGTRAGAPAGARRGLGFADEGALLAGWHSPVAAYAPRDAAAAAFAARRFPPRPASGAERAHAPAGRPAHGHARGAQPRARSAPHASPPPSAAARAAERVERAHAASEAVRAAARRDRATYARARRARLRAARADAEAGERAGEQGDGGDGGEWTLSALPGPDVEVFVSRRPRPPRTPDSARDAAGAAEAAERLPAHAPRPRAEGEAHHVLQLECARRAAEPSAGGAARPPAPASLWESAQAHAHAQAEAEAEAQAWTWERAGLNAQLRARQAGDETGVDLVTLEPPWPVGGAASVHPHGSAPALPAALREASALAGEARVPPSEHFAAPFTNELLARVTANAGVLRAEVKRAHVTPAAGGGTTGGANGGARAPPGRQLGAAATVSAARHGEDTRAAQAAPIVTDNVTVPFPSGADGPLALPSAGGRDAMRARVHAALRASSGAGAEGGASEAAQNATAVSAGLLGSVTQLVQIRADEIEAHEAARHKARVAELICEYEESVRELQRALREALERERREAERTISAQIEQLLATGVPAIRNALVS</sequence>
<feature type="compositionally biased region" description="Gly residues" evidence="2">
    <location>
        <begin position="730"/>
        <end position="740"/>
    </location>
</feature>
<feature type="compositionally biased region" description="Basic and acidic residues" evidence="2">
    <location>
        <begin position="467"/>
        <end position="476"/>
    </location>
</feature>
<feature type="coiled-coil region" evidence="1">
    <location>
        <begin position="222"/>
        <end position="249"/>
    </location>
</feature>
<evidence type="ECO:0000256" key="2">
    <source>
        <dbReference type="SAM" id="MobiDB-lite"/>
    </source>
</evidence>
<dbReference type="AlphaFoldDB" id="A0A8J5XDZ2"/>
<feature type="compositionally biased region" description="Basic and acidic residues" evidence="2">
    <location>
        <begin position="504"/>
        <end position="515"/>
    </location>
</feature>
<name>A0A8J5XDZ2_DIALT</name>
<dbReference type="SUPFAM" id="SSF48371">
    <property type="entry name" value="ARM repeat"/>
    <property type="match status" value="1"/>
</dbReference>
<keyword evidence="4" id="KW-1185">Reference proteome</keyword>
<dbReference type="OrthoDB" id="10687153at2759"/>
<dbReference type="EMBL" id="JAGTXO010000007">
    <property type="protein sequence ID" value="KAG8466976.1"/>
    <property type="molecule type" value="Genomic_DNA"/>
</dbReference>